<proteinExistence type="predicted"/>
<dbReference type="AlphaFoldDB" id="A0A098LCX9"/>
<dbReference type="Proteomes" id="UP000030185">
    <property type="component" value="Unassembled WGS sequence"/>
</dbReference>
<feature type="compositionally biased region" description="Polar residues" evidence="1">
    <location>
        <begin position="1"/>
        <end position="13"/>
    </location>
</feature>
<dbReference type="eggNOG" id="ENOG5032UKZ">
    <property type="taxonomic scope" value="Bacteria"/>
</dbReference>
<evidence type="ECO:0000313" key="2">
    <source>
        <dbReference type="EMBL" id="GAL84751.1"/>
    </source>
</evidence>
<reference evidence="2 3" key="1">
    <citation type="submission" date="2014-09" db="EMBL/GenBank/DDBJ databases">
        <title>Sporocytophaga myxococcoides PG-01 genome sequencing.</title>
        <authorList>
            <person name="Liu L."/>
            <person name="Gao P.J."/>
            <person name="Chen G.J."/>
            <person name="Wang L.S."/>
        </authorList>
    </citation>
    <scope>NUCLEOTIDE SEQUENCE [LARGE SCALE GENOMIC DNA]</scope>
    <source>
        <strain evidence="2 3">PG-01</strain>
    </source>
</reference>
<dbReference type="STRING" id="153721.MYP_1979"/>
<feature type="region of interest" description="Disordered" evidence="1">
    <location>
        <begin position="1"/>
        <end position="31"/>
    </location>
</feature>
<evidence type="ECO:0000256" key="1">
    <source>
        <dbReference type="SAM" id="MobiDB-lite"/>
    </source>
</evidence>
<accession>A0A098LCX9</accession>
<dbReference type="RefSeq" id="WP_045462082.1">
    <property type="nucleotide sequence ID" value="NZ_BBLT01000003.1"/>
</dbReference>
<protein>
    <submittedName>
        <fullName evidence="2">Uncharacterized protein</fullName>
    </submittedName>
</protein>
<sequence length="127" mass="14025">MSNDKPNTKSTESTEQEEATHVQADTDNNTDVILEVPSIKAESVNMDAENLKFSISVKAQLSNFSNIEIGTDIHVEKIKLDINSLEAEALFTAKLKKIETIFIKALESIDKNPDIANCNNNSEGDEE</sequence>
<keyword evidence="3" id="KW-1185">Reference proteome</keyword>
<dbReference type="OrthoDB" id="6021932at2"/>
<name>A0A098LCX9_9BACT</name>
<evidence type="ECO:0000313" key="3">
    <source>
        <dbReference type="Proteomes" id="UP000030185"/>
    </source>
</evidence>
<gene>
    <name evidence="2" type="ORF">MYP_1979</name>
</gene>
<organism evidence="2 3">
    <name type="scientific">Sporocytophaga myxococcoides</name>
    <dbReference type="NCBI Taxonomy" id="153721"/>
    <lineage>
        <taxon>Bacteria</taxon>
        <taxon>Pseudomonadati</taxon>
        <taxon>Bacteroidota</taxon>
        <taxon>Cytophagia</taxon>
        <taxon>Cytophagales</taxon>
        <taxon>Cytophagaceae</taxon>
        <taxon>Sporocytophaga</taxon>
    </lineage>
</organism>
<comment type="caution">
    <text evidence="2">The sequence shown here is derived from an EMBL/GenBank/DDBJ whole genome shotgun (WGS) entry which is preliminary data.</text>
</comment>
<dbReference type="EMBL" id="BBLT01000003">
    <property type="protein sequence ID" value="GAL84751.1"/>
    <property type="molecule type" value="Genomic_DNA"/>
</dbReference>